<proteinExistence type="predicted"/>
<comment type="caution">
    <text evidence="1">The sequence shown here is derived from an EMBL/GenBank/DDBJ whole genome shotgun (WGS) entry which is preliminary data.</text>
</comment>
<dbReference type="AlphaFoldDB" id="A0A8H3AGW8"/>
<feature type="non-terminal residue" evidence="1">
    <location>
        <position position="126"/>
    </location>
</feature>
<organism evidence="1 2">
    <name type="scientific">Rhizoctonia solani</name>
    <dbReference type="NCBI Taxonomy" id="456999"/>
    <lineage>
        <taxon>Eukaryota</taxon>
        <taxon>Fungi</taxon>
        <taxon>Dikarya</taxon>
        <taxon>Basidiomycota</taxon>
        <taxon>Agaricomycotina</taxon>
        <taxon>Agaricomycetes</taxon>
        <taxon>Cantharellales</taxon>
        <taxon>Ceratobasidiaceae</taxon>
        <taxon>Rhizoctonia</taxon>
    </lineage>
</organism>
<accession>A0A8H3AGW8</accession>
<gene>
    <name evidence="1" type="ORF">RDB_LOCUS42654</name>
</gene>
<reference evidence="1" key="1">
    <citation type="submission" date="2021-01" db="EMBL/GenBank/DDBJ databases">
        <authorList>
            <person name="Kaushik A."/>
        </authorList>
    </citation>
    <scope>NUCLEOTIDE SEQUENCE</scope>
    <source>
        <strain evidence="1">AG3-T5</strain>
    </source>
</reference>
<protein>
    <submittedName>
        <fullName evidence="1">Uncharacterized protein</fullName>
    </submittedName>
</protein>
<dbReference type="Proteomes" id="UP000663841">
    <property type="component" value="Unassembled WGS sequence"/>
</dbReference>
<evidence type="ECO:0000313" key="1">
    <source>
        <dbReference type="EMBL" id="CAE6420751.1"/>
    </source>
</evidence>
<evidence type="ECO:0000313" key="2">
    <source>
        <dbReference type="Proteomes" id="UP000663841"/>
    </source>
</evidence>
<sequence length="126" mass="13906">MVSLANTTSDLSQQKTWAALMVKPASSQVLMSCANAYCTQRPAESSGKHPISSYLPLSASGRESRQSLIFFKTPGHLRNKSWSWSHSFSCLLRAPLRGPVFFLSSVPLLCPPPLTCCHRTPLPPYR</sequence>
<name>A0A8H3AGW8_9AGAM</name>
<dbReference type="EMBL" id="CAJMWW010000074">
    <property type="protein sequence ID" value="CAE6420751.1"/>
    <property type="molecule type" value="Genomic_DNA"/>
</dbReference>